<proteinExistence type="predicted"/>
<gene>
    <name evidence="3" type="primary">g3379</name>
    <name evidence="3" type="ORF">VP750_LOCUS2886</name>
</gene>
<evidence type="ECO:0000313" key="3">
    <source>
        <dbReference type="EMBL" id="CAL5221227.1"/>
    </source>
</evidence>
<feature type="signal peptide" evidence="2">
    <location>
        <begin position="1"/>
        <end position="35"/>
    </location>
</feature>
<evidence type="ECO:0000313" key="4">
    <source>
        <dbReference type="Proteomes" id="UP001497392"/>
    </source>
</evidence>
<feature type="compositionally biased region" description="Pro residues" evidence="1">
    <location>
        <begin position="274"/>
        <end position="284"/>
    </location>
</feature>
<keyword evidence="4" id="KW-1185">Reference proteome</keyword>
<feature type="region of interest" description="Disordered" evidence="1">
    <location>
        <begin position="273"/>
        <end position="296"/>
    </location>
</feature>
<feature type="compositionally biased region" description="Low complexity" evidence="1">
    <location>
        <begin position="285"/>
        <end position="295"/>
    </location>
</feature>
<keyword evidence="2" id="KW-0732">Signal</keyword>
<feature type="chain" id="PRO_5045554889" evidence="2">
    <location>
        <begin position="36"/>
        <end position="310"/>
    </location>
</feature>
<accession>A0ABP1FT05</accession>
<comment type="caution">
    <text evidence="3">The sequence shown here is derived from an EMBL/GenBank/DDBJ whole genome shotgun (WGS) entry which is preliminary data.</text>
</comment>
<name>A0ABP1FT05_9CHLO</name>
<evidence type="ECO:0000256" key="2">
    <source>
        <dbReference type="SAM" id="SignalP"/>
    </source>
</evidence>
<reference evidence="3 4" key="1">
    <citation type="submission" date="2024-06" db="EMBL/GenBank/DDBJ databases">
        <authorList>
            <person name="Kraege A."/>
            <person name="Thomma B."/>
        </authorList>
    </citation>
    <scope>NUCLEOTIDE SEQUENCE [LARGE SCALE GENOMIC DNA]</scope>
</reference>
<evidence type="ECO:0000256" key="1">
    <source>
        <dbReference type="SAM" id="MobiDB-lite"/>
    </source>
</evidence>
<dbReference type="Proteomes" id="UP001497392">
    <property type="component" value="Unassembled WGS sequence"/>
</dbReference>
<organism evidence="3 4">
    <name type="scientific">Coccomyxa viridis</name>
    <dbReference type="NCBI Taxonomy" id="1274662"/>
    <lineage>
        <taxon>Eukaryota</taxon>
        <taxon>Viridiplantae</taxon>
        <taxon>Chlorophyta</taxon>
        <taxon>core chlorophytes</taxon>
        <taxon>Trebouxiophyceae</taxon>
        <taxon>Trebouxiophyceae incertae sedis</taxon>
        <taxon>Coccomyxaceae</taxon>
        <taxon>Coccomyxa</taxon>
    </lineage>
</organism>
<protein>
    <submittedName>
        <fullName evidence="3">G3379 protein</fullName>
    </submittedName>
</protein>
<sequence>MSDRLSQAPQYGTHHEMRGLGCLLVLALASQAVAARQLKWDWSSAHSLGQLTTATGANTNAGLLSTVNPGQGNDGGMLAGGSQTGGLGNANSGAEVAQPPLPPGVARPPAIPGTPAYARQQAALRRARAPAPAPAFALAPETVFAGVPAPVYVGVPAPVFVGAPAPSAEAGAEVRPVYVSRDALGYMNSALAPTGAPFGVGAPDTPSGFLPLLGPYPEQAIQQPIDTTRGDDVAVSRAAGGRPGDVAPSMAPVWAPVFAPRIAPAPAHMRRAPAPAPIRAPAPAPSRSRPFARLPNPFSSDAAKLIWTAG</sequence>
<dbReference type="EMBL" id="CAXHTA020000005">
    <property type="protein sequence ID" value="CAL5221227.1"/>
    <property type="molecule type" value="Genomic_DNA"/>
</dbReference>